<evidence type="ECO:0000313" key="2">
    <source>
        <dbReference type="Proteomes" id="UP000756132"/>
    </source>
</evidence>
<dbReference type="EMBL" id="CP090163">
    <property type="protein sequence ID" value="UJO10977.1"/>
    <property type="molecule type" value="Genomic_DNA"/>
</dbReference>
<reference evidence="1" key="2">
    <citation type="journal article" date="2022" name="Microb. Genom.">
        <title>A chromosome-scale genome assembly of the tomato pathogen Cladosporium fulvum reveals a compartmentalized genome architecture and the presence of a dispensable chromosome.</title>
        <authorList>
            <person name="Zaccaron A.Z."/>
            <person name="Chen L.H."/>
            <person name="Samaras A."/>
            <person name="Stergiopoulos I."/>
        </authorList>
    </citation>
    <scope>NUCLEOTIDE SEQUENCE</scope>
    <source>
        <strain evidence="1">Race5_Kim</strain>
    </source>
</reference>
<protein>
    <submittedName>
        <fullName evidence="1">Uncharacterized protein</fullName>
    </submittedName>
</protein>
<keyword evidence="2" id="KW-1185">Reference proteome</keyword>
<gene>
    <name evidence="1" type="ORF">CLAFUR5_01721</name>
</gene>
<evidence type="ECO:0000313" key="1">
    <source>
        <dbReference type="EMBL" id="UJO10977.1"/>
    </source>
</evidence>
<organism evidence="1 2">
    <name type="scientific">Passalora fulva</name>
    <name type="common">Tomato leaf mold</name>
    <name type="synonym">Cladosporium fulvum</name>
    <dbReference type="NCBI Taxonomy" id="5499"/>
    <lineage>
        <taxon>Eukaryota</taxon>
        <taxon>Fungi</taxon>
        <taxon>Dikarya</taxon>
        <taxon>Ascomycota</taxon>
        <taxon>Pezizomycotina</taxon>
        <taxon>Dothideomycetes</taxon>
        <taxon>Dothideomycetidae</taxon>
        <taxon>Mycosphaerellales</taxon>
        <taxon>Mycosphaerellaceae</taxon>
        <taxon>Fulvia</taxon>
    </lineage>
</organism>
<dbReference type="RefSeq" id="XP_047755343.1">
    <property type="nucleotide sequence ID" value="XM_047900869.1"/>
</dbReference>
<dbReference type="KEGG" id="ffu:CLAFUR5_01721"/>
<sequence length="87" mass="10255">MSSTISDCDRYIPAFELYDFKLVETVIRNSNVVYTVIVVGRNHDLERPVIRHSIGVSRQCRYLRWASEYVCINHRAARPDQCYFRGQ</sequence>
<dbReference type="Proteomes" id="UP000756132">
    <property type="component" value="Chromosome 1"/>
</dbReference>
<reference evidence="1" key="1">
    <citation type="submission" date="2021-12" db="EMBL/GenBank/DDBJ databases">
        <authorList>
            <person name="Zaccaron A."/>
            <person name="Stergiopoulos I."/>
        </authorList>
    </citation>
    <scope>NUCLEOTIDE SEQUENCE</scope>
    <source>
        <strain evidence="1">Race5_Kim</strain>
    </source>
</reference>
<accession>A0A9Q8L556</accession>
<dbReference type="GeneID" id="71981599"/>
<proteinExistence type="predicted"/>
<dbReference type="AlphaFoldDB" id="A0A9Q8L556"/>
<name>A0A9Q8L556_PASFU</name>